<dbReference type="RefSeq" id="WP_015029087.1">
    <property type="nucleotide sequence ID" value="NC_018748.1"/>
</dbReference>
<sequence>MKTLSVEVPNGIYAVYMNAPEEQKRAAELEVSNLLKILFSKKLKQAYFESADVLRSEAQENGLTDDIVNNILAEIDSERTAEVYH</sequence>
<evidence type="ECO:0000313" key="2">
    <source>
        <dbReference type="Proteomes" id="UP000002875"/>
    </source>
</evidence>
<accession>A0ABN4AM96</accession>
<keyword evidence="2" id="KW-1185">Reference proteome</keyword>
<reference evidence="1 2" key="1">
    <citation type="submission" date="2011-07" db="EMBL/GenBank/DDBJ databases">
        <title>The complete genome of chromosome of Emticicia oligotrophica DSM 17448.</title>
        <authorList>
            <consortium name="US DOE Joint Genome Institute (JGI-PGF)"/>
            <person name="Lucas S."/>
            <person name="Han J."/>
            <person name="Lapidus A."/>
            <person name="Bruce D."/>
            <person name="Goodwin L."/>
            <person name="Pitluck S."/>
            <person name="Peters L."/>
            <person name="Kyrpides N."/>
            <person name="Mavromatis K."/>
            <person name="Ivanova N."/>
            <person name="Ovchinnikova G."/>
            <person name="Teshima H."/>
            <person name="Detter J.C."/>
            <person name="Tapia R."/>
            <person name="Han C."/>
            <person name="Land M."/>
            <person name="Hauser L."/>
            <person name="Markowitz V."/>
            <person name="Cheng J.-F."/>
            <person name="Hugenholtz P."/>
            <person name="Woyke T."/>
            <person name="Wu D."/>
            <person name="Tindall B."/>
            <person name="Pomrenke H."/>
            <person name="Brambilla E."/>
            <person name="Klenk H.-P."/>
            <person name="Eisen J.A."/>
        </authorList>
    </citation>
    <scope>NUCLEOTIDE SEQUENCE [LARGE SCALE GENOMIC DNA]</scope>
    <source>
        <strain evidence="1 2">DSM 17448</strain>
    </source>
</reference>
<name>A0ABN4AM96_EMTOG</name>
<dbReference type="Proteomes" id="UP000002875">
    <property type="component" value="Chromosome"/>
</dbReference>
<dbReference type="EMBL" id="CP002961">
    <property type="protein sequence ID" value="AFK03390.1"/>
    <property type="molecule type" value="Genomic_DNA"/>
</dbReference>
<protein>
    <recommendedName>
        <fullName evidence="3">CopG family transcriptional regulator</fullName>
    </recommendedName>
</protein>
<proteinExistence type="predicted"/>
<evidence type="ECO:0008006" key="3">
    <source>
        <dbReference type="Google" id="ProtNLM"/>
    </source>
</evidence>
<evidence type="ECO:0000313" key="1">
    <source>
        <dbReference type="EMBL" id="AFK03390.1"/>
    </source>
</evidence>
<gene>
    <name evidence="1" type="ordered locus">Emtol_2252</name>
</gene>
<organism evidence="1 2">
    <name type="scientific">Emticicia oligotrophica (strain DSM 17448 / CIP 109782 / MTCC 6937 / GPTSA100-15)</name>
    <dbReference type="NCBI Taxonomy" id="929562"/>
    <lineage>
        <taxon>Bacteria</taxon>
        <taxon>Pseudomonadati</taxon>
        <taxon>Bacteroidota</taxon>
        <taxon>Cytophagia</taxon>
        <taxon>Cytophagales</taxon>
        <taxon>Leadbetterellaceae</taxon>
        <taxon>Emticicia</taxon>
    </lineage>
</organism>